<comment type="caution">
    <text evidence="3">The sequence shown here is derived from an EMBL/GenBank/DDBJ whole genome shotgun (WGS) entry which is preliminary data.</text>
</comment>
<feature type="domain" description="Phospholipase/carboxylesterase/thioesterase" evidence="2">
    <location>
        <begin position="83"/>
        <end position="199"/>
    </location>
</feature>
<proteinExistence type="predicted"/>
<dbReference type="Proteomes" id="UP000481872">
    <property type="component" value="Unassembled WGS sequence"/>
</dbReference>
<organism evidence="3 4">
    <name type="scientific">Clostridium senegalense</name>
    <dbReference type="NCBI Taxonomy" id="1465809"/>
    <lineage>
        <taxon>Bacteria</taxon>
        <taxon>Bacillati</taxon>
        <taxon>Bacillota</taxon>
        <taxon>Clostridia</taxon>
        <taxon>Eubacteriales</taxon>
        <taxon>Clostridiaceae</taxon>
        <taxon>Clostridium</taxon>
    </lineage>
</organism>
<accession>A0A6M0H7D9</accession>
<dbReference type="RefSeq" id="WP_199870258.1">
    <property type="nucleotide sequence ID" value="NZ_JAAGPU010000021.1"/>
</dbReference>
<dbReference type="InterPro" id="IPR029058">
    <property type="entry name" value="AB_hydrolase_fold"/>
</dbReference>
<keyword evidence="4" id="KW-1185">Reference proteome</keyword>
<evidence type="ECO:0000259" key="2">
    <source>
        <dbReference type="Pfam" id="PF02230"/>
    </source>
</evidence>
<sequence>MSYESFKLQRDIKSTLSYLVYLPQSYNTNVKMPLILSLHGSGECGKNIEGVKKWGIHKILRLNDNFPFIVVSPQCPNGEIWEMQFNALKDLLDKIENDYNIDAERIYLTGYSLGGYGTWNFAILNPERFTAIVPISGGAISPKKALCLKNLPIWVAHGDNDTAVNFEESKRIVDCLKKYNSNIIFKVYEGRGHEVCTTAYEEPELFQWLLKQKKQKKS</sequence>
<dbReference type="AlphaFoldDB" id="A0A6M0H7D9"/>
<dbReference type="GO" id="GO:0016787">
    <property type="term" value="F:hydrolase activity"/>
    <property type="evidence" value="ECO:0007669"/>
    <property type="project" value="InterPro"/>
</dbReference>
<dbReference type="EMBL" id="JAAGPU010000021">
    <property type="protein sequence ID" value="NEU05482.1"/>
    <property type="molecule type" value="Genomic_DNA"/>
</dbReference>
<dbReference type="PANTHER" id="PTHR43037:SF1">
    <property type="entry name" value="BLL1128 PROTEIN"/>
    <property type="match status" value="1"/>
</dbReference>
<dbReference type="InterPro" id="IPR050955">
    <property type="entry name" value="Plant_Biomass_Hydrol_Est"/>
</dbReference>
<evidence type="ECO:0000256" key="1">
    <source>
        <dbReference type="ARBA" id="ARBA00022729"/>
    </source>
</evidence>
<dbReference type="SUPFAM" id="SSF53474">
    <property type="entry name" value="alpha/beta-Hydrolases"/>
    <property type="match status" value="1"/>
</dbReference>
<evidence type="ECO:0000313" key="4">
    <source>
        <dbReference type="Proteomes" id="UP000481872"/>
    </source>
</evidence>
<dbReference type="Pfam" id="PF02230">
    <property type="entry name" value="Abhydrolase_2"/>
    <property type="match status" value="1"/>
</dbReference>
<protein>
    <submittedName>
        <fullName evidence="3">Prolyl oligopeptidase family serine peptidase</fullName>
    </submittedName>
</protein>
<reference evidence="3 4" key="1">
    <citation type="submission" date="2020-02" db="EMBL/GenBank/DDBJ databases">
        <title>Genome assembly of a novel Clostridium senegalense strain.</title>
        <authorList>
            <person name="Gupta T.B."/>
            <person name="Jauregui R."/>
            <person name="Maclean P."/>
            <person name="Nawarathana A."/>
            <person name="Brightwell G."/>
        </authorList>
    </citation>
    <scope>NUCLEOTIDE SEQUENCE [LARGE SCALE GENOMIC DNA]</scope>
    <source>
        <strain evidence="3 4">AGRFS4</strain>
    </source>
</reference>
<dbReference type="PANTHER" id="PTHR43037">
    <property type="entry name" value="UNNAMED PRODUCT-RELATED"/>
    <property type="match status" value="1"/>
</dbReference>
<keyword evidence="1" id="KW-0732">Signal</keyword>
<dbReference type="InterPro" id="IPR003140">
    <property type="entry name" value="PLipase/COase/thioEstase"/>
</dbReference>
<name>A0A6M0H7D9_9CLOT</name>
<dbReference type="Gene3D" id="3.40.50.1820">
    <property type="entry name" value="alpha/beta hydrolase"/>
    <property type="match status" value="1"/>
</dbReference>
<evidence type="ECO:0000313" key="3">
    <source>
        <dbReference type="EMBL" id="NEU05482.1"/>
    </source>
</evidence>
<gene>
    <name evidence="3" type="ORF">G3M99_11590</name>
</gene>